<dbReference type="PANTHER" id="PTHR23022:SF119">
    <property type="entry name" value="TC1-LIKE TRANSPOSASE DDE DOMAIN-CONTAINING PROTEIN"/>
    <property type="match status" value="1"/>
</dbReference>
<reference evidence="2 3" key="2">
    <citation type="submission" date="2017-04" db="EMBL/GenBank/DDBJ databases">
        <title>CpG methylation of centromeres and impact of large insertions on vertebrate speciation.</title>
        <authorList>
            <person name="Ichikawa K."/>
            <person name="Yoshimura J."/>
            <person name="Morishita S."/>
        </authorList>
    </citation>
    <scope>NUCLEOTIDE SEQUENCE</scope>
    <source>
        <strain evidence="2 3">HNI</strain>
    </source>
</reference>
<dbReference type="GO" id="GO:0006313">
    <property type="term" value="P:DNA transposition"/>
    <property type="evidence" value="ECO:0007669"/>
    <property type="project" value="InterPro"/>
</dbReference>
<dbReference type="SUPFAM" id="SSF46689">
    <property type="entry name" value="Homeodomain-like"/>
    <property type="match status" value="1"/>
</dbReference>
<dbReference type="GO" id="GO:0003677">
    <property type="term" value="F:DNA binding"/>
    <property type="evidence" value="ECO:0007669"/>
    <property type="project" value="InterPro"/>
</dbReference>
<evidence type="ECO:0000259" key="1">
    <source>
        <dbReference type="Pfam" id="PF01498"/>
    </source>
</evidence>
<dbReference type="InterPro" id="IPR036397">
    <property type="entry name" value="RNaseH_sf"/>
</dbReference>
<dbReference type="Pfam" id="PF01498">
    <property type="entry name" value="HTH_Tnp_Tc3_2"/>
    <property type="match status" value="1"/>
</dbReference>
<dbReference type="PANTHER" id="PTHR23022">
    <property type="entry name" value="TRANSPOSABLE ELEMENT-RELATED"/>
    <property type="match status" value="1"/>
</dbReference>
<organism evidence="2 3">
    <name type="scientific">Oryzias latipes</name>
    <name type="common">Japanese rice fish</name>
    <name type="synonym">Japanese killifish</name>
    <dbReference type="NCBI Taxonomy" id="8090"/>
    <lineage>
        <taxon>Eukaryota</taxon>
        <taxon>Metazoa</taxon>
        <taxon>Chordata</taxon>
        <taxon>Craniata</taxon>
        <taxon>Vertebrata</taxon>
        <taxon>Euteleostomi</taxon>
        <taxon>Actinopterygii</taxon>
        <taxon>Neopterygii</taxon>
        <taxon>Teleostei</taxon>
        <taxon>Neoteleostei</taxon>
        <taxon>Acanthomorphata</taxon>
        <taxon>Ovalentaria</taxon>
        <taxon>Atherinomorphae</taxon>
        <taxon>Beloniformes</taxon>
        <taxon>Adrianichthyidae</taxon>
        <taxon>Oryziinae</taxon>
        <taxon>Oryzias</taxon>
    </lineage>
</organism>
<reference evidence="2" key="4">
    <citation type="submission" date="2025-09" db="UniProtKB">
        <authorList>
            <consortium name="Ensembl"/>
        </authorList>
    </citation>
    <scope>IDENTIFICATION</scope>
    <source>
        <strain evidence="2">HNI</strain>
    </source>
</reference>
<evidence type="ECO:0000313" key="3">
    <source>
        <dbReference type="Proteomes" id="UP000265180"/>
    </source>
</evidence>
<feature type="domain" description="Transposase Tc1-like" evidence="1">
    <location>
        <begin position="71"/>
        <end position="129"/>
    </location>
</feature>
<dbReference type="Gene3D" id="3.30.420.10">
    <property type="entry name" value="Ribonuclease H-like superfamily/Ribonuclease H"/>
    <property type="match status" value="1"/>
</dbReference>
<dbReference type="InterPro" id="IPR036388">
    <property type="entry name" value="WH-like_DNA-bd_sf"/>
</dbReference>
<dbReference type="Gene3D" id="1.10.10.10">
    <property type="entry name" value="Winged helix-like DNA-binding domain superfamily/Winged helix DNA-binding domain"/>
    <property type="match status" value="1"/>
</dbReference>
<dbReference type="Ensembl" id="ENSORLT00020015448.1">
    <property type="protein sequence ID" value="ENSORLP00020009130.1"/>
    <property type="gene ID" value="ENSORLG00020010043.1"/>
</dbReference>
<protein>
    <recommendedName>
        <fullName evidence="1">Transposase Tc1-like domain-containing protein</fullName>
    </recommendedName>
</protein>
<reference key="1">
    <citation type="journal article" date="2007" name="Nature">
        <title>The medaka draft genome and insights into vertebrate genome evolution.</title>
        <authorList>
            <person name="Kasahara M."/>
            <person name="Naruse K."/>
            <person name="Sasaki S."/>
            <person name="Nakatani Y."/>
            <person name="Qu W."/>
            <person name="Ahsan B."/>
            <person name="Yamada T."/>
            <person name="Nagayasu Y."/>
            <person name="Doi K."/>
            <person name="Kasai Y."/>
            <person name="Jindo T."/>
            <person name="Kobayashi D."/>
            <person name="Shimada A."/>
            <person name="Toyoda A."/>
            <person name="Kuroki Y."/>
            <person name="Fujiyama A."/>
            <person name="Sasaki T."/>
            <person name="Shimizu A."/>
            <person name="Asakawa S."/>
            <person name="Shimizu N."/>
            <person name="Hashimoto S."/>
            <person name="Yang J."/>
            <person name="Lee Y."/>
            <person name="Matsushima K."/>
            <person name="Sugano S."/>
            <person name="Sakaizumi M."/>
            <person name="Narita T."/>
            <person name="Ohishi K."/>
            <person name="Haga S."/>
            <person name="Ohta F."/>
            <person name="Nomoto H."/>
            <person name="Nogata K."/>
            <person name="Morishita T."/>
            <person name="Endo T."/>
            <person name="Shin-I T."/>
            <person name="Takeda H."/>
            <person name="Morishita S."/>
            <person name="Kohara Y."/>
        </authorList>
    </citation>
    <scope>NUCLEOTIDE SEQUENCE [LARGE SCALE GENOMIC DNA]</scope>
    <source>
        <strain>Hd-rR</strain>
    </source>
</reference>
<name>A0A3P9KL92_ORYLA</name>
<accession>A0A3P9KL92</accession>
<proteinExistence type="predicted"/>
<dbReference type="InterPro" id="IPR052338">
    <property type="entry name" value="Transposase_5"/>
</dbReference>
<sequence>MLPHGEEMSQNLRKEISSLHKKVSIISKALHISQNTIAKLIQKFETDGSATTLQRRPGRPRKLTSGQECLLMKRVEKNRHANSLQLAKTVESQTGMTVSRDTIRRKLQRKGMHGYHPRRKPLLKHLHKRTYSILWSGETKITVFGSNAFKTVWHHKGEDIKEKRIVPTVKHGGGSVLMWGCMTAAGVGLGGALPPTFYSLAPAPALQFTYSAHKSGGAPPRYCVGARQGYGFLG</sequence>
<dbReference type="Proteomes" id="UP000265180">
    <property type="component" value="Chromosome 2"/>
</dbReference>
<dbReference type="InterPro" id="IPR009057">
    <property type="entry name" value="Homeodomain-like_sf"/>
</dbReference>
<evidence type="ECO:0000313" key="2">
    <source>
        <dbReference type="Ensembl" id="ENSORLP00020009130.1"/>
    </source>
</evidence>
<dbReference type="InterPro" id="IPR002492">
    <property type="entry name" value="Transposase_Tc1-like"/>
</dbReference>
<dbReference type="GO" id="GO:0015074">
    <property type="term" value="P:DNA integration"/>
    <property type="evidence" value="ECO:0007669"/>
    <property type="project" value="InterPro"/>
</dbReference>
<dbReference type="AlphaFoldDB" id="A0A3P9KL92"/>
<reference evidence="2" key="3">
    <citation type="submission" date="2025-08" db="UniProtKB">
        <authorList>
            <consortium name="Ensembl"/>
        </authorList>
    </citation>
    <scope>IDENTIFICATION</scope>
    <source>
        <strain evidence="2">HNI</strain>
    </source>
</reference>